<accession>A0A194PSL6</accession>
<gene>
    <name evidence="1" type="ORF">RR46_06566</name>
</gene>
<dbReference type="Proteomes" id="UP000053268">
    <property type="component" value="Unassembled WGS sequence"/>
</dbReference>
<dbReference type="AlphaFoldDB" id="A0A194PSL6"/>
<reference evidence="1 2" key="1">
    <citation type="journal article" date="2015" name="Nat. Commun.">
        <title>Outbred genome sequencing and CRISPR/Cas9 gene editing in butterflies.</title>
        <authorList>
            <person name="Li X."/>
            <person name="Fan D."/>
            <person name="Zhang W."/>
            <person name="Liu G."/>
            <person name="Zhang L."/>
            <person name="Zhao L."/>
            <person name="Fang X."/>
            <person name="Chen L."/>
            <person name="Dong Y."/>
            <person name="Chen Y."/>
            <person name="Ding Y."/>
            <person name="Zhao R."/>
            <person name="Feng M."/>
            <person name="Zhu Y."/>
            <person name="Feng Y."/>
            <person name="Jiang X."/>
            <person name="Zhu D."/>
            <person name="Xiang H."/>
            <person name="Feng X."/>
            <person name="Li S."/>
            <person name="Wang J."/>
            <person name="Zhang G."/>
            <person name="Kronforst M.R."/>
            <person name="Wang W."/>
        </authorList>
    </citation>
    <scope>NUCLEOTIDE SEQUENCE [LARGE SCALE GENOMIC DNA]</scope>
    <source>
        <strain evidence="1">Ya'a_city_454_Px</strain>
        <tissue evidence="1">Whole body</tissue>
    </source>
</reference>
<sequence length="105" mass="11746">MPISRRATCCRCELLSGESPPHRTSLSGEERPRGEPAVAQLHALRITQSLLARRRDRCVISVNATRPLWDVLRNKFDGKFVKFSERLWTSGAMCATTPAPLVTIV</sequence>
<organism evidence="1 2">
    <name type="scientific">Papilio xuthus</name>
    <name type="common">Asian swallowtail butterfly</name>
    <dbReference type="NCBI Taxonomy" id="66420"/>
    <lineage>
        <taxon>Eukaryota</taxon>
        <taxon>Metazoa</taxon>
        <taxon>Ecdysozoa</taxon>
        <taxon>Arthropoda</taxon>
        <taxon>Hexapoda</taxon>
        <taxon>Insecta</taxon>
        <taxon>Pterygota</taxon>
        <taxon>Neoptera</taxon>
        <taxon>Endopterygota</taxon>
        <taxon>Lepidoptera</taxon>
        <taxon>Glossata</taxon>
        <taxon>Ditrysia</taxon>
        <taxon>Papilionoidea</taxon>
        <taxon>Papilionidae</taxon>
        <taxon>Papilioninae</taxon>
        <taxon>Papilio</taxon>
    </lineage>
</organism>
<keyword evidence="2" id="KW-1185">Reference proteome</keyword>
<evidence type="ECO:0000313" key="1">
    <source>
        <dbReference type="EMBL" id="KPI94115.1"/>
    </source>
</evidence>
<evidence type="ECO:0000313" key="2">
    <source>
        <dbReference type="Proteomes" id="UP000053268"/>
    </source>
</evidence>
<proteinExistence type="predicted"/>
<protein>
    <submittedName>
        <fullName evidence="1">Uncharacterized protein</fullName>
    </submittedName>
</protein>
<name>A0A194PSL6_PAPXU</name>
<dbReference type="EMBL" id="KQ459600">
    <property type="protein sequence ID" value="KPI94115.1"/>
    <property type="molecule type" value="Genomic_DNA"/>
</dbReference>